<dbReference type="SUPFAM" id="SSF51905">
    <property type="entry name" value="FAD/NAD(P)-binding domain"/>
    <property type="match status" value="1"/>
</dbReference>
<dbReference type="PANTHER" id="PTHR10668">
    <property type="entry name" value="PHYTOENE DEHYDROGENASE"/>
    <property type="match status" value="1"/>
</dbReference>
<sequence length="518" mass="54204">MSNFDVVFVGAGHNALVAAAYLAKAGRSVCLLEQADVPGGFVRSEELTLPGFVHDTFSALHPFFAGGPVFAELGPDLSRHGLRYVQGGVSTGSSLSDGRTAVIATDPAVLNEELDRLGEYAAWHALLGDVSGHIEAVLPLMGADLTPAAPVLERLQNDTTPALPFSTLFTGNGYDLITERFTSEELRMALLPWLLHMSISPYDAGGALWAAFLAAVLPQGNPQPVGGSGKLASALTALVREHGGVIRTGVSVDAVLTKDGRAVGVRTLDGEVVTGSVVAASTTPDQLYGHLLREADGVNIAVRQQAKRYGYRRGCFQINLALSERPQFLDSRLDEGGGINLGRSVAHLLDSVHQADTGYLAAHPSISWHEATAVDATRAPAGQAVVRLQVLETPLAPIGDAAGEITTSGQWTSSVAEHYADRIIAEAGRHFKGLEELIVGRHVLSPADLARLNPSCGPGDHTAGHGALSQNFMQRPIPAHRGGYATAVPGLYQIGASTWPGAGVSGSSGRAFAQNLLA</sequence>
<dbReference type="EMBL" id="JAJVCN010000001">
    <property type="protein sequence ID" value="MCE7003433.1"/>
    <property type="molecule type" value="Genomic_DNA"/>
</dbReference>
<name>A0ABS8Z8T5_9PSEU</name>
<evidence type="ECO:0000313" key="1">
    <source>
        <dbReference type="EMBL" id="MCE7003433.1"/>
    </source>
</evidence>
<dbReference type="Proteomes" id="UP001521150">
    <property type="component" value="Unassembled WGS sequence"/>
</dbReference>
<protein>
    <submittedName>
        <fullName evidence="1">NAD(P)/FAD-dependent oxidoreductase</fullName>
    </submittedName>
</protein>
<dbReference type="InterPro" id="IPR036188">
    <property type="entry name" value="FAD/NAD-bd_sf"/>
</dbReference>
<dbReference type="PANTHER" id="PTHR10668:SF105">
    <property type="entry name" value="DEHYDROGENASE-RELATED"/>
    <property type="match status" value="1"/>
</dbReference>
<gene>
    <name evidence="1" type="ORF">LWC34_11420</name>
</gene>
<accession>A0ABS8Z8T5</accession>
<keyword evidence="2" id="KW-1185">Reference proteome</keyword>
<dbReference type="Gene3D" id="3.50.50.60">
    <property type="entry name" value="FAD/NAD(P)-binding domain"/>
    <property type="match status" value="2"/>
</dbReference>
<evidence type="ECO:0000313" key="2">
    <source>
        <dbReference type="Proteomes" id="UP001521150"/>
    </source>
</evidence>
<dbReference type="RefSeq" id="WP_233725013.1">
    <property type="nucleotide sequence ID" value="NZ_JAJVCN010000001.1"/>
</dbReference>
<dbReference type="Pfam" id="PF13450">
    <property type="entry name" value="NAD_binding_8"/>
    <property type="match status" value="1"/>
</dbReference>
<reference evidence="1 2" key="1">
    <citation type="submission" date="2021-12" db="EMBL/GenBank/DDBJ databases">
        <title>Genome sequence of Kibdelosporangium philippinense ATCC 49844.</title>
        <authorList>
            <person name="Fedorov E.A."/>
            <person name="Omeragic M."/>
            <person name="Shalygina K.F."/>
            <person name="Maclea K.S."/>
        </authorList>
    </citation>
    <scope>NUCLEOTIDE SEQUENCE [LARGE SCALE GENOMIC DNA]</scope>
    <source>
        <strain evidence="1 2">ATCC 49844</strain>
    </source>
</reference>
<proteinExistence type="predicted"/>
<comment type="caution">
    <text evidence="1">The sequence shown here is derived from an EMBL/GenBank/DDBJ whole genome shotgun (WGS) entry which is preliminary data.</text>
</comment>
<organism evidence="1 2">
    <name type="scientific">Kibdelosporangium philippinense</name>
    <dbReference type="NCBI Taxonomy" id="211113"/>
    <lineage>
        <taxon>Bacteria</taxon>
        <taxon>Bacillati</taxon>
        <taxon>Actinomycetota</taxon>
        <taxon>Actinomycetes</taxon>
        <taxon>Pseudonocardiales</taxon>
        <taxon>Pseudonocardiaceae</taxon>
        <taxon>Kibdelosporangium</taxon>
    </lineage>
</organism>